<evidence type="ECO:0000313" key="5">
    <source>
        <dbReference type="EMBL" id="CAD7359031.1"/>
    </source>
</evidence>
<dbReference type="Gene3D" id="1.10.260.40">
    <property type="entry name" value="lambda repressor-like DNA-binding domains"/>
    <property type="match status" value="1"/>
</dbReference>
<sequence length="333" mass="37821">MASIREIAKEAGVSPGTVSRVLNEDPSLSVATATRERIIEIANRLRYTKQKRLTRQIQIVTHASKEKEMIDPYYRELRLAIEKEVQHLNLTLKKTIRTHEIKHYNMLERIQKAGSVIVIGPFKQSFIEQLYQYNERLILINQLDAPSGIDAVSSDLYQSMTALLSGIQKRQIESIVYVGGETKIRGIGSDYSLQLDARQRAYMDWCDLNQKTPVVYPSGWDRESGLEVGQKIAQQSTLPELVIAGNDMLAVGVIQGLQQYGVHIPEDTQIVSFNDSEMSQYTVPMISSVRIPIEEFGRQAVRLAQDLMKGQREVAIHMQLNTALQYRSSFPKR</sequence>
<dbReference type="InterPro" id="IPR000843">
    <property type="entry name" value="HTH_LacI"/>
</dbReference>
<dbReference type="PROSITE" id="PS00356">
    <property type="entry name" value="HTH_LACI_1"/>
    <property type="match status" value="1"/>
</dbReference>
<feature type="domain" description="HTH lacI-type" evidence="4">
    <location>
        <begin position="2"/>
        <end position="56"/>
    </location>
</feature>
<dbReference type="Proteomes" id="UP000572988">
    <property type="component" value="Unassembled WGS sequence"/>
</dbReference>
<dbReference type="InterPro" id="IPR046335">
    <property type="entry name" value="LacI/GalR-like_sensor"/>
</dbReference>
<reference evidence="7" key="2">
    <citation type="submission" date="2018-06" db="EMBL/GenBank/DDBJ databases">
        <authorList>
            <consortium name="Pathogen Informatics"/>
            <person name="Doyle S."/>
        </authorList>
    </citation>
    <scope>NUCLEOTIDE SEQUENCE [LARGE SCALE GENOMIC DNA]</scope>
    <source>
        <strain evidence="7">NCTC12218</strain>
    </source>
</reference>
<dbReference type="PROSITE" id="PS50932">
    <property type="entry name" value="HTH_LACI_2"/>
    <property type="match status" value="1"/>
</dbReference>
<evidence type="ECO:0000259" key="4">
    <source>
        <dbReference type="PROSITE" id="PS50932"/>
    </source>
</evidence>
<dbReference type="EMBL" id="POVK01000026">
    <property type="protein sequence ID" value="NHA34491.1"/>
    <property type="molecule type" value="Genomic_DNA"/>
</dbReference>
<proteinExistence type="predicted"/>
<dbReference type="Proteomes" id="UP000264146">
    <property type="component" value="Chromosome"/>
</dbReference>
<keyword evidence="9" id="KW-1185">Reference proteome</keyword>
<organism evidence="7">
    <name type="scientific">Staphylococcus schleiferi</name>
    <dbReference type="NCBI Taxonomy" id="1295"/>
    <lineage>
        <taxon>Bacteria</taxon>
        <taxon>Bacillati</taxon>
        <taxon>Bacillota</taxon>
        <taxon>Bacilli</taxon>
        <taxon>Bacillales</taxon>
        <taxon>Staphylococcaceae</taxon>
        <taxon>Staphylococcus</taxon>
    </lineage>
</organism>
<accession>A0A7Z7QNP3</accession>
<keyword evidence="3" id="KW-0804">Transcription</keyword>
<evidence type="ECO:0000313" key="6">
    <source>
        <dbReference type="EMBL" id="NHA34491.1"/>
    </source>
</evidence>
<evidence type="ECO:0000313" key="9">
    <source>
        <dbReference type="Proteomes" id="UP000572988"/>
    </source>
</evidence>
<evidence type="ECO:0000256" key="2">
    <source>
        <dbReference type="ARBA" id="ARBA00023125"/>
    </source>
</evidence>
<reference evidence="5 8" key="3">
    <citation type="submission" date="2020-11" db="EMBL/GenBank/DDBJ databases">
        <authorList>
            <consortium name="Pathogen Informatics"/>
        </authorList>
    </citation>
    <scope>NUCLEOTIDE SEQUENCE [LARGE SCALE GENOMIC DNA]</scope>
    <source>
        <strain evidence="5 8">NCTC12218</strain>
    </source>
</reference>
<reference evidence="6 9" key="1">
    <citation type="submission" date="2018-01" db="EMBL/GenBank/DDBJ databases">
        <title>Complete genome sequence of Staphylococcus Scheliferi isolated from human.</title>
        <authorList>
            <person name="Abouelkhair M.A."/>
            <person name="Bemis D.A."/>
            <person name="Kania S.A."/>
        </authorList>
    </citation>
    <scope>NUCLEOTIDE SEQUENCE [LARGE SCALE GENOMIC DNA]</scope>
    <source>
        <strain evidence="6 9">ATCC 43808</strain>
    </source>
</reference>
<dbReference type="InterPro" id="IPR028082">
    <property type="entry name" value="Peripla_BP_I"/>
</dbReference>
<dbReference type="Pfam" id="PF13377">
    <property type="entry name" value="Peripla_BP_3"/>
    <property type="match status" value="1"/>
</dbReference>
<evidence type="ECO:0000313" key="8">
    <source>
        <dbReference type="Proteomes" id="UP000264146"/>
    </source>
</evidence>
<dbReference type="EMBL" id="UHEF01000001">
    <property type="protein sequence ID" value="SUM87413.1"/>
    <property type="molecule type" value="Genomic_DNA"/>
</dbReference>
<dbReference type="GO" id="GO:0003700">
    <property type="term" value="F:DNA-binding transcription factor activity"/>
    <property type="evidence" value="ECO:0007669"/>
    <property type="project" value="TreeGrafter"/>
</dbReference>
<dbReference type="GeneID" id="93789348"/>
<dbReference type="SMART" id="SM00354">
    <property type="entry name" value="HTH_LACI"/>
    <property type="match status" value="1"/>
</dbReference>
<gene>
    <name evidence="7" type="primary">ccpA_2</name>
    <name evidence="6" type="ORF">C1O36_08205</name>
    <name evidence="7" type="ORF">NCTC12218_00619</name>
</gene>
<dbReference type="SUPFAM" id="SSF47413">
    <property type="entry name" value="lambda repressor-like DNA-binding domains"/>
    <property type="match status" value="1"/>
</dbReference>
<dbReference type="InterPro" id="IPR010982">
    <property type="entry name" value="Lambda_DNA-bd_dom_sf"/>
</dbReference>
<dbReference type="SUPFAM" id="SSF53822">
    <property type="entry name" value="Periplasmic binding protein-like I"/>
    <property type="match status" value="1"/>
</dbReference>
<name>A0A7Z7QNP3_STASC</name>
<evidence type="ECO:0000256" key="3">
    <source>
        <dbReference type="ARBA" id="ARBA00023163"/>
    </source>
</evidence>
<dbReference type="GO" id="GO:0000976">
    <property type="term" value="F:transcription cis-regulatory region binding"/>
    <property type="evidence" value="ECO:0007669"/>
    <property type="project" value="TreeGrafter"/>
</dbReference>
<evidence type="ECO:0000313" key="7">
    <source>
        <dbReference type="EMBL" id="SUM87413.1"/>
    </source>
</evidence>
<dbReference type="RefSeq" id="WP_126496264.1">
    <property type="nucleotide sequence ID" value="NZ_CALYEO010000022.1"/>
</dbReference>
<dbReference type="EMBL" id="LR962863">
    <property type="protein sequence ID" value="CAD7359031.1"/>
    <property type="molecule type" value="Genomic_DNA"/>
</dbReference>
<protein>
    <submittedName>
        <fullName evidence="6 7">Transcriptional regulator</fullName>
    </submittedName>
</protein>
<dbReference type="CDD" id="cd01544">
    <property type="entry name" value="PBP1_GalR"/>
    <property type="match status" value="1"/>
</dbReference>
<keyword evidence="1" id="KW-0805">Transcription regulation</keyword>
<evidence type="ECO:0000256" key="1">
    <source>
        <dbReference type="ARBA" id="ARBA00023015"/>
    </source>
</evidence>
<dbReference type="CDD" id="cd01392">
    <property type="entry name" value="HTH_LacI"/>
    <property type="match status" value="1"/>
</dbReference>
<dbReference type="AlphaFoldDB" id="A0A7Z7QNP3"/>
<dbReference type="Pfam" id="PF00356">
    <property type="entry name" value="LacI"/>
    <property type="match status" value="1"/>
</dbReference>
<dbReference type="PANTHER" id="PTHR30146:SF149">
    <property type="entry name" value="HTH-TYPE TRANSCRIPTIONAL REGULATOR EBGR"/>
    <property type="match status" value="1"/>
</dbReference>
<dbReference type="PANTHER" id="PTHR30146">
    <property type="entry name" value="LACI-RELATED TRANSCRIPTIONAL REPRESSOR"/>
    <property type="match status" value="1"/>
</dbReference>
<keyword evidence="2" id="KW-0238">DNA-binding</keyword>
<dbReference type="Gene3D" id="3.40.50.2300">
    <property type="match status" value="2"/>
</dbReference>